<name>A0A6M2DEA6_XENCH</name>
<proteinExistence type="predicted"/>
<comment type="subcellular location">
    <subcellularLocation>
        <location evidence="1">Membrane</location>
        <topology evidence="1">Single-pass type I membrane protein</topology>
    </subcellularLocation>
</comment>
<keyword evidence="6 9" id="KW-0472">Membrane</keyword>
<evidence type="ECO:0000256" key="9">
    <source>
        <dbReference type="SAM" id="Phobius"/>
    </source>
</evidence>
<keyword evidence="5 9" id="KW-1133">Transmembrane helix</keyword>
<dbReference type="PANTHER" id="PTHR11884">
    <property type="entry name" value="SELECTIN LIGAND RELATED"/>
    <property type="match status" value="1"/>
</dbReference>
<evidence type="ECO:0000256" key="4">
    <source>
        <dbReference type="ARBA" id="ARBA00022737"/>
    </source>
</evidence>
<dbReference type="GO" id="GO:0000139">
    <property type="term" value="C:Golgi membrane"/>
    <property type="evidence" value="ECO:0007669"/>
    <property type="project" value="InterPro"/>
</dbReference>
<feature type="repeat" description="Cys-rich GLG1" evidence="8">
    <location>
        <begin position="805"/>
        <end position="872"/>
    </location>
</feature>
<dbReference type="Pfam" id="PF00839">
    <property type="entry name" value="Cys_rich_FGFR"/>
    <property type="match status" value="15"/>
</dbReference>
<keyword evidence="7" id="KW-0325">Glycoprotein</keyword>
<reference evidence="10" key="1">
    <citation type="submission" date="2020-03" db="EMBL/GenBank/DDBJ databases">
        <title>Transcriptomic Profiling of the Digestive Tract of the Rat Flea, Xenopsylla cheopis, Following Blood Feeding and Infection with Yersinia pestis.</title>
        <authorList>
            <person name="Bland D.M."/>
            <person name="Martens C.A."/>
            <person name="Virtaneva K."/>
            <person name="Kanakabandi K."/>
            <person name="Long D."/>
            <person name="Rosenke R."/>
            <person name="Saturday G.A."/>
            <person name="Hoyt F.H."/>
            <person name="Bruno D.P."/>
            <person name="Ribeiro J.M.C."/>
            <person name="Hinnebusch J."/>
        </authorList>
    </citation>
    <scope>NUCLEOTIDE SEQUENCE</scope>
</reference>
<dbReference type="EMBL" id="GIIL01000793">
    <property type="protein sequence ID" value="NOV44519.1"/>
    <property type="molecule type" value="Transcribed_RNA"/>
</dbReference>
<evidence type="ECO:0000256" key="2">
    <source>
        <dbReference type="ARBA" id="ARBA00022692"/>
    </source>
</evidence>
<sequence length="1071" mass="122776">MKRSSLSHTKLIAEPSCSKIIQLCSDLNIETDDLYTLECIYSLKPITISSIDDGCQHVIWSHTTDLMDDQNVYKITKDVCSKDLKSIDCSHANDVGQYLSCLVDHFSDISEKSCREIVQKLEFVAFTDYRLISSFIKSCEADIDKLSCGRLSLNREMSQGKTIACLQTHINDLPKNCKDEVLHLSELQAENIKLDRQLYISCVPDIMRFCPDLRPESGLLFKCLIYHKSEHTMSRHCLTQLTRREKLIVQDYKVSRGLAHACKDDIKAYHCRRGVSNNKEIRLAQILLCLEGAMKNNSRITPECEAEMIEHRKMLLEDYQLSPDLIQSCQKDIPKFCSNLDANGRTIHCLMEHAKPRRKKEQRISAECQRALETLIKITDAGEDWRVDPVLRESCKPVVDVACKEVHGGGSRVMSCLMEQLGTDHMTEDCETALVQIQYFVARDFKLDSQLYRACKEDAIHKCHAKKGWINDENSETDPERGPLVLPCLYRYAYHPDLNMKLKPVCLHEIKRVMRQRAISVDLLPEIEDACLDDLAMFCFEKTGRGEEILCLQNNLESLMPQCKQVVSNFTENEAGNIELNPVIMNVCRTTMEKYCNSILKTGKDEGDMMECLIAHKNEPDVRAGMKCRAAIEHFQLISLKNYHFTYKFKEACKPHVTRHCPLSNTKYDIIACLSEVIRNETIKGNRHSIPKECRQQVKAQLYQQRENIDFNVKVRNACEEDILKYCRKVEHGSGQVLECLQEQQGSLSKKCQHALFPLKQQELIDSSIDFALLNTCHDMLKQYCADKEPSHALECLKLHRNEVTFDNKCRLVIMHRMIQQNSDYRFNPALMAACNLDIYKFCTKALEEAVPNEELNGKVIECLKKKFRSAKLSRSCEGQMTIVLREQALNYKLNPLLATMCRAEISTICRMNEDEQDAGEVEECLRNALVKHKIVNKECMIEVAALIEEGRADIHVDPLLQRACSIDLLKYCGDVQPGAGRLIKCLQVILGDKTKSLEEECYSKLTKRMEMFSNAAHVLPSDVQELVGQVYRSPARKYFLFMFLSIVGLIFMFGLFCGRITRRAIILKNK</sequence>
<feature type="repeat" description="Cys-rich GLG1" evidence="8">
    <location>
        <begin position="558"/>
        <end position="621"/>
    </location>
</feature>
<dbReference type="AlphaFoldDB" id="A0A6M2DEA6"/>
<evidence type="ECO:0000256" key="6">
    <source>
        <dbReference type="ARBA" id="ARBA00023136"/>
    </source>
</evidence>
<dbReference type="GO" id="GO:0017134">
    <property type="term" value="F:fibroblast growth factor binding"/>
    <property type="evidence" value="ECO:0007669"/>
    <property type="project" value="TreeGrafter"/>
</dbReference>
<evidence type="ECO:0000256" key="5">
    <source>
        <dbReference type="ARBA" id="ARBA00022989"/>
    </source>
</evidence>
<feature type="repeat" description="Cys-rich GLG1" evidence="8">
    <location>
        <begin position="172"/>
        <end position="232"/>
    </location>
</feature>
<feature type="transmembrane region" description="Helical" evidence="9">
    <location>
        <begin position="1039"/>
        <end position="1059"/>
    </location>
</feature>
<keyword evidence="2 9" id="KW-0812">Transmembrane</keyword>
<feature type="repeat" description="Cys-rich GLG1" evidence="8">
    <location>
        <begin position="299"/>
        <end position="358"/>
    </location>
</feature>
<evidence type="ECO:0000256" key="7">
    <source>
        <dbReference type="ARBA" id="ARBA00023180"/>
    </source>
</evidence>
<keyword evidence="3" id="KW-0732">Signal</keyword>
<evidence type="ECO:0000256" key="1">
    <source>
        <dbReference type="ARBA" id="ARBA00004479"/>
    </source>
</evidence>
<dbReference type="PROSITE" id="PS51289">
    <property type="entry name" value="GLG1_C_RICH"/>
    <property type="match status" value="7"/>
</dbReference>
<evidence type="ECO:0000256" key="3">
    <source>
        <dbReference type="ARBA" id="ARBA00022729"/>
    </source>
</evidence>
<evidence type="ECO:0000313" key="10">
    <source>
        <dbReference type="EMBL" id="NOV44519.1"/>
    </source>
</evidence>
<keyword evidence="4" id="KW-0677">Repeat</keyword>
<dbReference type="InterPro" id="IPR039728">
    <property type="entry name" value="GLG1"/>
</dbReference>
<keyword evidence="10" id="KW-0675">Receptor</keyword>
<evidence type="ECO:0000256" key="8">
    <source>
        <dbReference type="PROSITE-ProRule" id="PRU00622"/>
    </source>
</evidence>
<organism evidence="10">
    <name type="scientific">Xenopsylla cheopis</name>
    <name type="common">Oriental rat flea</name>
    <name type="synonym">Pulex cheopis</name>
    <dbReference type="NCBI Taxonomy" id="163159"/>
    <lineage>
        <taxon>Eukaryota</taxon>
        <taxon>Metazoa</taxon>
        <taxon>Ecdysozoa</taxon>
        <taxon>Arthropoda</taxon>
        <taxon>Hexapoda</taxon>
        <taxon>Insecta</taxon>
        <taxon>Pterygota</taxon>
        <taxon>Neoptera</taxon>
        <taxon>Endopterygota</taxon>
        <taxon>Siphonaptera</taxon>
        <taxon>Pulicidae</taxon>
        <taxon>Xenopsyllinae</taxon>
        <taxon>Xenopsylla</taxon>
    </lineage>
</organism>
<accession>A0A6M2DEA6</accession>
<feature type="repeat" description="Cys-rich GLG1" evidence="8">
    <location>
        <begin position="935"/>
        <end position="995"/>
    </location>
</feature>
<feature type="repeat" description="Cys-rich GLG1" evidence="8">
    <location>
        <begin position="363"/>
        <end position="425"/>
    </location>
</feature>
<protein>
    <submittedName>
        <fullName evidence="10">Putative golgi apparatus protein cysteine-rich fibroblast growth factor receptor</fullName>
    </submittedName>
</protein>
<dbReference type="PANTHER" id="PTHR11884:SF1">
    <property type="entry name" value="GOLGI APPARATUS PROTEIN 1"/>
    <property type="match status" value="1"/>
</dbReference>
<feature type="repeat" description="Cys-rich GLG1" evidence="8">
    <location>
        <begin position="689"/>
        <end position="749"/>
    </location>
</feature>
<dbReference type="InterPro" id="IPR001893">
    <property type="entry name" value="Cys-rich_GLG1_repeat"/>
</dbReference>
<dbReference type="InterPro" id="IPR017873">
    <property type="entry name" value="Cys-rich_GLG1_repeat_euk"/>
</dbReference>